<evidence type="ECO:0000313" key="1">
    <source>
        <dbReference type="EMBL" id="KKL74580.1"/>
    </source>
</evidence>
<dbReference type="EMBL" id="LAZR01024603">
    <property type="protein sequence ID" value="KKL74580.1"/>
    <property type="molecule type" value="Genomic_DNA"/>
</dbReference>
<name>A0A0F9GYY9_9ZZZZ</name>
<proteinExistence type="predicted"/>
<protein>
    <submittedName>
        <fullName evidence="1">Uncharacterized protein</fullName>
    </submittedName>
</protein>
<sequence>MLLRQNDVLVIEVNYKHRATAARRWLDIFTPYLKASKVFGGKKIIPVAINDWDCTSLFKHDRSSTKPIRITDIIDVCNALYTAGVKTCL</sequence>
<reference evidence="1" key="1">
    <citation type="journal article" date="2015" name="Nature">
        <title>Complex archaea that bridge the gap between prokaryotes and eukaryotes.</title>
        <authorList>
            <person name="Spang A."/>
            <person name="Saw J.H."/>
            <person name="Jorgensen S.L."/>
            <person name="Zaremba-Niedzwiedzka K."/>
            <person name="Martijn J."/>
            <person name="Lind A.E."/>
            <person name="van Eijk R."/>
            <person name="Schleper C."/>
            <person name="Guy L."/>
            <person name="Ettema T.J."/>
        </authorList>
    </citation>
    <scope>NUCLEOTIDE SEQUENCE</scope>
</reference>
<accession>A0A0F9GYY9</accession>
<dbReference type="AlphaFoldDB" id="A0A0F9GYY9"/>
<comment type="caution">
    <text evidence="1">The sequence shown here is derived from an EMBL/GenBank/DDBJ whole genome shotgun (WGS) entry which is preliminary data.</text>
</comment>
<organism evidence="1">
    <name type="scientific">marine sediment metagenome</name>
    <dbReference type="NCBI Taxonomy" id="412755"/>
    <lineage>
        <taxon>unclassified sequences</taxon>
        <taxon>metagenomes</taxon>
        <taxon>ecological metagenomes</taxon>
    </lineage>
</organism>
<gene>
    <name evidence="1" type="ORF">LCGC14_2063450</name>
</gene>